<evidence type="ECO:0000256" key="1">
    <source>
        <dbReference type="SAM" id="MobiDB-lite"/>
    </source>
</evidence>
<dbReference type="Proteomes" id="UP000075884">
    <property type="component" value="Unassembled WGS sequence"/>
</dbReference>
<reference evidence="3" key="1">
    <citation type="submission" date="2013-03" db="EMBL/GenBank/DDBJ databases">
        <title>The Genome Sequence of Anopheles dirus WRAIR2.</title>
        <authorList>
            <consortium name="The Broad Institute Genomics Platform"/>
            <person name="Neafsey D.E."/>
            <person name="Walton C."/>
            <person name="Walker B."/>
            <person name="Young S.K."/>
            <person name="Zeng Q."/>
            <person name="Gargeya S."/>
            <person name="Fitzgerald M."/>
            <person name="Haas B."/>
            <person name="Abouelleil A."/>
            <person name="Allen A.W."/>
            <person name="Alvarado L."/>
            <person name="Arachchi H.M."/>
            <person name="Berlin A.M."/>
            <person name="Chapman S.B."/>
            <person name="Gainer-Dewar J."/>
            <person name="Goldberg J."/>
            <person name="Griggs A."/>
            <person name="Gujja S."/>
            <person name="Hansen M."/>
            <person name="Howarth C."/>
            <person name="Imamovic A."/>
            <person name="Ireland A."/>
            <person name="Larimer J."/>
            <person name="McCowan C."/>
            <person name="Murphy C."/>
            <person name="Pearson M."/>
            <person name="Poon T.W."/>
            <person name="Priest M."/>
            <person name="Roberts A."/>
            <person name="Saif S."/>
            <person name="Shea T."/>
            <person name="Sisk P."/>
            <person name="Sykes S."/>
            <person name="Wortman J."/>
            <person name="Nusbaum C."/>
            <person name="Birren B."/>
        </authorList>
    </citation>
    <scope>NUCLEOTIDE SEQUENCE [LARGE SCALE GENOMIC DNA]</scope>
    <source>
        <strain evidence="3">WRAIR2</strain>
    </source>
</reference>
<dbReference type="AlphaFoldDB" id="A0A182NWR1"/>
<dbReference type="VEuPathDB" id="VectorBase:ADIR014324"/>
<sequence length="209" mass="23981">MGIDTSDVRLKWQSLQGSHRHYLKIYADFSRADPEGYAVPRKKWFAFDAMSFLKPGDHPHSLDPLGELPDTSPMYGTEVDRFPSSECKMFEEYEYSDNEATTTNPLTISPTEPCSSKEKLPNKRRKMDANVSYDQDVLQTIQSVSNLAQDVLNRIIEGETEDMRILTTAGKEMRSWSPKRRKGVIAKFGSLMSEARMDRYQKYYGDESP</sequence>
<feature type="region of interest" description="Disordered" evidence="1">
    <location>
        <begin position="99"/>
        <end position="124"/>
    </location>
</feature>
<dbReference type="EnsemblMetazoa" id="ADIR014324-RA">
    <property type="protein sequence ID" value="ADIR014324-PA"/>
    <property type="gene ID" value="ADIR014324"/>
</dbReference>
<reference evidence="2" key="2">
    <citation type="submission" date="2020-05" db="UniProtKB">
        <authorList>
            <consortium name="EnsemblMetazoa"/>
        </authorList>
    </citation>
    <scope>IDENTIFICATION</scope>
    <source>
        <strain evidence="2">WRAIR2</strain>
    </source>
</reference>
<organism evidence="2 3">
    <name type="scientific">Anopheles dirus</name>
    <dbReference type="NCBI Taxonomy" id="7168"/>
    <lineage>
        <taxon>Eukaryota</taxon>
        <taxon>Metazoa</taxon>
        <taxon>Ecdysozoa</taxon>
        <taxon>Arthropoda</taxon>
        <taxon>Hexapoda</taxon>
        <taxon>Insecta</taxon>
        <taxon>Pterygota</taxon>
        <taxon>Neoptera</taxon>
        <taxon>Endopterygota</taxon>
        <taxon>Diptera</taxon>
        <taxon>Nematocera</taxon>
        <taxon>Culicoidea</taxon>
        <taxon>Culicidae</taxon>
        <taxon>Anophelinae</taxon>
        <taxon>Anopheles</taxon>
    </lineage>
</organism>
<keyword evidence="3" id="KW-1185">Reference proteome</keyword>
<name>A0A182NWR1_9DIPT</name>
<proteinExistence type="predicted"/>
<evidence type="ECO:0000313" key="3">
    <source>
        <dbReference type="Proteomes" id="UP000075884"/>
    </source>
</evidence>
<evidence type="ECO:0008006" key="4">
    <source>
        <dbReference type="Google" id="ProtNLM"/>
    </source>
</evidence>
<evidence type="ECO:0000313" key="2">
    <source>
        <dbReference type="EnsemblMetazoa" id="ADIR014324-PA"/>
    </source>
</evidence>
<feature type="compositionally biased region" description="Polar residues" evidence="1">
    <location>
        <begin position="99"/>
        <end position="114"/>
    </location>
</feature>
<accession>A0A182NWR1</accession>
<protein>
    <recommendedName>
        <fullName evidence="4">MADF domain-containing protein</fullName>
    </recommendedName>
</protein>